<evidence type="ECO:0000313" key="1">
    <source>
        <dbReference type="EMBL" id="KKO00242.1"/>
    </source>
</evidence>
<protein>
    <recommendedName>
        <fullName evidence="2">Molecular chaperone Tir</fullName>
    </recommendedName>
</protein>
<accession>A0A0F9XLL4</accession>
<gene>
    <name evidence="1" type="ORF">LCGC14_0130080</name>
</gene>
<dbReference type="EMBL" id="LAZR01000042">
    <property type="protein sequence ID" value="KKO00242.1"/>
    <property type="molecule type" value="Genomic_DNA"/>
</dbReference>
<evidence type="ECO:0008006" key="2">
    <source>
        <dbReference type="Google" id="ProtNLM"/>
    </source>
</evidence>
<proteinExistence type="predicted"/>
<dbReference type="InterPro" id="IPR054345">
    <property type="entry name" value="Tir-like"/>
</dbReference>
<comment type="caution">
    <text evidence="1">The sequence shown here is derived from an EMBL/GenBank/DDBJ whole genome shotgun (WGS) entry which is preliminary data.</text>
</comment>
<dbReference type="SUPFAM" id="SSF69635">
    <property type="entry name" value="Type III secretory system chaperone-like"/>
    <property type="match status" value="1"/>
</dbReference>
<name>A0A0F9XLL4_9ZZZZ</name>
<sequence>MHRYYFVLLNLRNHLQKPTQMKNHFNITRDYLLELNFNIVKENRADGIMVVEKEDFGIKNLILGVSPPILIMEQFIFSVHNQSEKIFRNLLQKNRDIIHGAFVLDETANRVIFRDTLQIENMDLNEFEASLNSLSLLMSEYSDQIIEFSKY</sequence>
<reference evidence="1" key="1">
    <citation type="journal article" date="2015" name="Nature">
        <title>Complex archaea that bridge the gap between prokaryotes and eukaryotes.</title>
        <authorList>
            <person name="Spang A."/>
            <person name="Saw J.H."/>
            <person name="Jorgensen S.L."/>
            <person name="Zaremba-Niedzwiedzka K."/>
            <person name="Martijn J."/>
            <person name="Lind A.E."/>
            <person name="van Eijk R."/>
            <person name="Schleper C."/>
            <person name="Guy L."/>
            <person name="Ettema T.J."/>
        </authorList>
    </citation>
    <scope>NUCLEOTIDE SEQUENCE</scope>
</reference>
<dbReference type="AlphaFoldDB" id="A0A0F9XLL4"/>
<organism evidence="1">
    <name type="scientific">marine sediment metagenome</name>
    <dbReference type="NCBI Taxonomy" id="412755"/>
    <lineage>
        <taxon>unclassified sequences</taxon>
        <taxon>metagenomes</taxon>
        <taxon>ecological metagenomes</taxon>
    </lineage>
</organism>
<dbReference type="Pfam" id="PF22550">
    <property type="entry name" value="CesT_Tir_1"/>
    <property type="match status" value="1"/>
</dbReference>
<dbReference type="Gene3D" id="3.30.1460.10">
    <property type="match status" value="1"/>
</dbReference>